<dbReference type="PANTHER" id="PTHR11339:SF244">
    <property type="entry name" value="IGGFC-BINDING PROTEIN"/>
    <property type="match status" value="1"/>
</dbReference>
<evidence type="ECO:0000256" key="1">
    <source>
        <dbReference type="ARBA" id="ARBA00004613"/>
    </source>
</evidence>
<feature type="domain" description="VWFD" evidence="7">
    <location>
        <begin position="700"/>
        <end position="880"/>
    </location>
</feature>
<sequence>IQINDVTAALPVTLDDGKIRLYQSGRNAVLETDFGLRVTYEWQWHLVIHLPSSYYNSMCGLCGNFNGNSKDERVTKEGTQAPSVVEWAKTWRVKDRDPFCWDQCKGNCPTCSDADRVLYRGDAFCGQITKKNGAFHNCHGVENPDQFFDNCLYDVCLGKGAKQIFCQALDAYATTCQESKVSVQGWRKTADCPLPCPENSHYDACGTACPSSCGDIKDPAECKLPCVESCQCNDGFVLSAGKCVSINTCGCNYQGRNYKPNEEFWGDAKCLSRCKCNPTLGMVVCENSKCKHGDHCTVVDGVQGCYPLSYHTCSASGDPHYYTFDKRRYDFQGTCVYQFAALCAQKSTDLTPFKVHVQNEHRGNKAVAYTKLVEIQAYDFTIVITKSHAGKVMVNNLWVNLPYYANDNKLRIFRSGWFAVVQTSFGVRVAFDWKSRITVTIPSSYAGAVCGLCGNFNRDPKDDLTMKDGQLAPTPTDFGKSWRTEEIPGCVDGCKGKCPSCDVTEKRKYESNAFCGKIKDPSGPFRECHSKIDPAGYFEDCAFDVCFYRGRAEILCQAITSYVSDCQDAGVTIYAWRTQEFCSATCAKNSHYELCSDGCPVTCNGLSAPVGCVPTCKEDCQCDEGFVLSGEQCVPVGECGCEHGDKYYKTGEVFYPSGLCKEQCTCKAGGGVHCRQFSCGKNEECKVKNGVQKCQAIGHATCSASGDPHYISFDGKKFDFQGTCTYTLAKTLKIDESLTPFSVKVQNVPFKNKVVSVTKLVAVEVYGTTLILTHKKKGIVMVDGIFRHLPLILEGGKVRVYQHGVHVAIETDFGLLVRYNLVYQVSVRVPGNYIDKMGGLCGNYNGDKNDDFMLPGGQLANDITAFGAAWKIPVTGVSCNDGCGSKCPSCSAAKREVFEKEGYCGILIDSNGPFEKCHGTIDPRGYFNDCLYDLCAADGEVNILCESVQSYVSACQAEGITLQSWRSDSFCPLQCPANSHYKLCADTCSQTCVGITDDSKCPTQCAEGCECDDEFFFDGENCIPMDQCGCFINGNYYKPDEVVFEDDCKQKCSCSPVGGFFCEDNSCASDEKCEIKEGIQACYNKGITSVIQCMQFGGGGGIFHLLVGSASPGGGHKNKLIKKQINDVTAALPVTLDDGKIRLYQSGRNAVLETDFGLRVTYEWQWHLVIHLPSSYYNSMCGLCGNFNGNSKDERVTKEGTQASSVVEWAKTWRVKDRDPFCWDQCKGNCPTCSDADRVLYRGDAFCGQITKKNGAFHNCHGVENPDQFFDNCLYDVCLGKGAKQIFCQALDAYATTCQESKVSVQGWRKTADCPLPCPENSHYDACGTACPSSCGDIKEPADCNLPCVESCQCNDGFVLSAGKCVSINTCGCNYQGRNYKPNEEFWGDAKCLSRCKCNPTLGMVVCENSKCKHGDHCTVVDGVQGCYPLSYHTCSASGDPHYYTFDKRRYDFQGTCVYQFAALCAQKSTDLTPFKVHVQNEHRGNKAVAYTKLVEIQAYDFTIVITKSHAGKVMVRLVRFNYAGTGCRSTILPCRNSAVLFVYFFLLLLMILTFLFLFFFWCVSFPLPAASCQSNSHYELDGTSCPITCNGLSDPVGCESMPKEGCQCDTNFVLSGEECVPLQSCGCLYKGKYYKLGEVLSEDGCKQRCQCGANGVVVCVPQPCGANEECKVVNGVHGCHPKGCGKCVAAGDPHYLSFDGRAFDFQGTCTYTLAKSCGLEPSGTLVDFSVDVENEQYRNKNVAVTRLVAFNIYGSKILMEQGVRGKVKVDDVLYNLPLLLNDGKVWINQEGNNIILRTDFGLKLLYDAVYYVTVSVPGNYRSKMCGLCGNFNGDKADDYVLPGGEQAANVDAFGAAWKVTLKGAKCSDGCGDQCPACPSATADPNGPEGKCAAIADLKGAFADCFSLVKPEVYLKNCRYDVCAADGDQVTLCKSIQAYAIACQVAGAKIKPWRSNSFCPLTCPANSHYELCADTCENSCAGLSSAPTCSKKCFEGCQCDDGFVSDGEGCVPLEQCGCTREGLYYKANEVLYLDRCTKKCQCLPTGVVVCEETSCPAGQHCTIKRGIRGCYKKEASCSVKPGAHLQTFDGLLGDVPANSAYELAFICNVNLKAWFRVVADVRACAASRTGPAVAVVYTFFENAIVAVNTEKETFVNGRKVQLPAQVNLDINVSRSQDDIVVEHSADIRVVFKASGEVTVTLGEAFQNNVCGACGNFNWKTVDDLTLPDGKAVASLKEVISAWRATDFSN</sequence>
<evidence type="ECO:0000256" key="5">
    <source>
        <dbReference type="ARBA" id="ARBA00023180"/>
    </source>
</evidence>
<proteinExistence type="predicted"/>
<organism evidence="8 9">
    <name type="scientific">Latimeria chalumnae</name>
    <name type="common">Coelacanth</name>
    <dbReference type="NCBI Taxonomy" id="7897"/>
    <lineage>
        <taxon>Eukaryota</taxon>
        <taxon>Metazoa</taxon>
        <taxon>Chordata</taxon>
        <taxon>Craniata</taxon>
        <taxon>Vertebrata</taxon>
        <taxon>Euteleostomi</taxon>
        <taxon>Coelacanthiformes</taxon>
        <taxon>Coelacanthidae</taxon>
        <taxon>Latimeria</taxon>
    </lineage>
</organism>
<dbReference type="Pfam" id="PF12714">
    <property type="entry name" value="TILa"/>
    <property type="match status" value="6"/>
</dbReference>
<dbReference type="SMART" id="SM00215">
    <property type="entry name" value="VWC_out"/>
    <property type="match status" value="4"/>
</dbReference>
<feature type="transmembrane region" description="Helical" evidence="6">
    <location>
        <begin position="1541"/>
        <end position="1564"/>
    </location>
</feature>
<dbReference type="InterPro" id="IPR001007">
    <property type="entry name" value="VWF_dom"/>
</dbReference>
<name>H3AZN9_LATCH</name>
<dbReference type="HOGENOM" id="CLU_227967_0_0_1"/>
<dbReference type="EMBL" id="AFYH01099737">
    <property type="status" value="NOT_ANNOTATED_CDS"/>
    <property type="molecule type" value="Genomic_DNA"/>
</dbReference>
<dbReference type="OMA" id="DMSKEYF"/>
<evidence type="ECO:0000256" key="6">
    <source>
        <dbReference type="SAM" id="Phobius"/>
    </source>
</evidence>
<dbReference type="Bgee" id="ENSLACG00000013298">
    <property type="expression patterns" value="Expressed in pectoral fin"/>
</dbReference>
<dbReference type="GeneTree" id="ENSGT00950000183155"/>
<dbReference type="InterPro" id="IPR001846">
    <property type="entry name" value="VWF_type-D"/>
</dbReference>
<dbReference type="GO" id="GO:0005576">
    <property type="term" value="C:extracellular region"/>
    <property type="evidence" value="ECO:0007669"/>
    <property type="project" value="UniProtKB-SubCell"/>
</dbReference>
<keyword evidence="2" id="KW-0964">Secreted</keyword>
<dbReference type="EMBL" id="AFYH01099743">
    <property type="status" value="NOT_ANNOTATED_CDS"/>
    <property type="molecule type" value="Genomic_DNA"/>
</dbReference>
<dbReference type="EMBL" id="AFYH01099741">
    <property type="status" value="NOT_ANNOTATED_CDS"/>
    <property type="molecule type" value="Genomic_DNA"/>
</dbReference>
<reference evidence="8" key="2">
    <citation type="submission" date="2025-08" db="UniProtKB">
        <authorList>
            <consortium name="Ensembl"/>
        </authorList>
    </citation>
    <scope>IDENTIFICATION</scope>
</reference>
<dbReference type="FunFam" id="2.10.25.10:FF:000153">
    <property type="entry name" value="MUC5B isoform 1"/>
    <property type="match status" value="1"/>
</dbReference>
<comment type="subcellular location">
    <subcellularLocation>
        <location evidence="1">Secreted</location>
    </subcellularLocation>
</comment>
<dbReference type="eggNOG" id="KOG1216">
    <property type="taxonomic scope" value="Eukaryota"/>
</dbReference>
<evidence type="ECO:0000256" key="2">
    <source>
        <dbReference type="ARBA" id="ARBA00022525"/>
    </source>
</evidence>
<dbReference type="Pfam" id="PF08742">
    <property type="entry name" value="C8"/>
    <property type="match status" value="5"/>
</dbReference>
<accession>H3AZN9</accession>
<keyword evidence="3" id="KW-0677">Repeat</keyword>
<dbReference type="InterPro" id="IPR014853">
    <property type="entry name" value="VWF/SSPO/ZAN-like_Cys-rich_dom"/>
</dbReference>
<dbReference type="EMBL" id="AFYH01099740">
    <property type="status" value="NOT_ANNOTATED_CDS"/>
    <property type="molecule type" value="Genomic_DNA"/>
</dbReference>
<dbReference type="PANTHER" id="PTHR11339">
    <property type="entry name" value="EXTRACELLULAR MATRIX GLYCOPROTEIN RELATED"/>
    <property type="match status" value="1"/>
</dbReference>
<feature type="domain" description="VWFD" evidence="7">
    <location>
        <begin position="2075"/>
        <end position="2249"/>
    </location>
</feature>
<feature type="domain" description="VWFD" evidence="7">
    <location>
        <begin position="1686"/>
        <end position="1868"/>
    </location>
</feature>
<dbReference type="Pfam" id="PF00094">
    <property type="entry name" value="VWD"/>
    <property type="match status" value="7"/>
</dbReference>
<keyword evidence="4" id="KW-1015">Disulfide bond</keyword>
<keyword evidence="9" id="KW-1185">Reference proteome</keyword>
<evidence type="ECO:0000313" key="9">
    <source>
        <dbReference type="Proteomes" id="UP000008672"/>
    </source>
</evidence>
<feature type="domain" description="VWFD" evidence="7">
    <location>
        <begin position="311"/>
        <end position="491"/>
    </location>
</feature>
<dbReference type="InParanoid" id="H3AZN9"/>
<dbReference type="SUPFAM" id="SSF57567">
    <property type="entry name" value="Serine protease inhibitors"/>
    <property type="match status" value="6"/>
</dbReference>
<evidence type="ECO:0000256" key="3">
    <source>
        <dbReference type="ARBA" id="ARBA00022737"/>
    </source>
</evidence>
<dbReference type="STRING" id="7897.ENSLACP00000015110"/>
<feature type="domain" description="VWFD" evidence="7">
    <location>
        <begin position="1026"/>
        <end position="1223"/>
    </location>
</feature>
<dbReference type="Gene3D" id="2.10.25.10">
    <property type="entry name" value="Laminin"/>
    <property type="match status" value="6"/>
</dbReference>
<dbReference type="FunFam" id="2.10.25.10:FF:000055">
    <property type="entry name" value="alpha-tectorin isoform X1"/>
    <property type="match status" value="3"/>
</dbReference>
<feature type="domain" description="VWFD" evidence="7">
    <location>
        <begin position="1"/>
        <end position="101"/>
    </location>
</feature>
<keyword evidence="6" id="KW-1133">Transmembrane helix</keyword>
<dbReference type="CDD" id="cd19941">
    <property type="entry name" value="TIL"/>
    <property type="match status" value="6"/>
</dbReference>
<dbReference type="Pfam" id="PF01826">
    <property type="entry name" value="TIL"/>
    <property type="match status" value="6"/>
</dbReference>
<dbReference type="EMBL" id="AFYH01099742">
    <property type="status" value="NOT_ANNOTATED_CDS"/>
    <property type="molecule type" value="Genomic_DNA"/>
</dbReference>
<gene>
    <name evidence="8" type="primary">LOC102358601</name>
</gene>
<evidence type="ECO:0000259" key="7">
    <source>
        <dbReference type="PROSITE" id="PS51233"/>
    </source>
</evidence>
<protein>
    <submittedName>
        <fullName evidence="8">Fc gamma binding protein</fullName>
    </submittedName>
</protein>
<evidence type="ECO:0000256" key="4">
    <source>
        <dbReference type="ARBA" id="ARBA00023157"/>
    </source>
</evidence>
<feature type="domain" description="VWFD" evidence="7">
    <location>
        <begin position="1433"/>
        <end position="1627"/>
    </location>
</feature>
<dbReference type="InterPro" id="IPR036084">
    <property type="entry name" value="Ser_inhib-like_sf"/>
</dbReference>
<dbReference type="SMART" id="SM00832">
    <property type="entry name" value="C8"/>
    <property type="match status" value="5"/>
</dbReference>
<dbReference type="EMBL" id="AFYH01099739">
    <property type="status" value="NOT_ANNOTATED_CDS"/>
    <property type="molecule type" value="Genomic_DNA"/>
</dbReference>
<dbReference type="SMART" id="SM00216">
    <property type="entry name" value="VWD"/>
    <property type="match status" value="6"/>
</dbReference>
<keyword evidence="5" id="KW-0325">Glycoprotein</keyword>
<reference evidence="8" key="3">
    <citation type="submission" date="2025-09" db="UniProtKB">
        <authorList>
            <consortium name="Ensembl"/>
        </authorList>
    </citation>
    <scope>IDENTIFICATION</scope>
</reference>
<dbReference type="EMBL" id="AFYH01099738">
    <property type="status" value="NOT_ANNOTATED_CDS"/>
    <property type="molecule type" value="Genomic_DNA"/>
</dbReference>
<dbReference type="Proteomes" id="UP000008672">
    <property type="component" value="Unassembled WGS sequence"/>
</dbReference>
<keyword evidence="6" id="KW-0472">Membrane</keyword>
<dbReference type="PROSITE" id="PS51233">
    <property type="entry name" value="VWFD"/>
    <property type="match status" value="7"/>
</dbReference>
<reference evidence="9" key="1">
    <citation type="submission" date="2011-08" db="EMBL/GenBank/DDBJ databases">
        <title>The draft genome of Latimeria chalumnae.</title>
        <authorList>
            <person name="Di Palma F."/>
            <person name="Alfoldi J."/>
            <person name="Johnson J."/>
            <person name="Berlin A."/>
            <person name="Gnerre S."/>
            <person name="Jaffe D."/>
            <person name="MacCallum I."/>
            <person name="Young S."/>
            <person name="Walker B.J."/>
            <person name="Lander E."/>
            <person name="Lindblad-Toh K."/>
        </authorList>
    </citation>
    <scope>NUCLEOTIDE SEQUENCE [LARGE SCALE GENOMIC DNA]</scope>
    <source>
        <strain evidence="9">Wild caught</strain>
    </source>
</reference>
<dbReference type="InterPro" id="IPR025615">
    <property type="entry name" value="TILa_dom"/>
</dbReference>
<keyword evidence="6" id="KW-0812">Transmembrane</keyword>
<evidence type="ECO:0000313" key="8">
    <source>
        <dbReference type="Ensembl" id="ENSLACP00000015110.1"/>
    </source>
</evidence>
<dbReference type="Ensembl" id="ENSLACT00000015216.1">
    <property type="protein sequence ID" value="ENSLACP00000015110.1"/>
    <property type="gene ID" value="ENSLACG00000013298.1"/>
</dbReference>
<dbReference type="InterPro" id="IPR050780">
    <property type="entry name" value="Mucin_vWF_Thrombospondin_sf"/>
</dbReference>
<dbReference type="InterPro" id="IPR002919">
    <property type="entry name" value="TIL_dom"/>
</dbReference>